<dbReference type="GO" id="GO:0006633">
    <property type="term" value="P:fatty acid biosynthetic process"/>
    <property type="evidence" value="ECO:0007669"/>
    <property type="project" value="InterPro"/>
</dbReference>
<dbReference type="InterPro" id="IPR003965">
    <property type="entry name" value="Fatty_acid_synthase"/>
</dbReference>
<dbReference type="InterPro" id="IPR029069">
    <property type="entry name" value="HotDog_dom_sf"/>
</dbReference>
<comment type="similarity">
    <text evidence="1">Belongs to the enoyl-CoA hydratase/isomerase family.</text>
</comment>
<evidence type="ECO:0000256" key="1">
    <source>
        <dbReference type="ARBA" id="ARBA00005254"/>
    </source>
</evidence>
<feature type="region of interest" description="Disordered" evidence="2">
    <location>
        <begin position="161"/>
        <end position="184"/>
    </location>
</feature>
<keyword evidence="5" id="KW-1185">Reference proteome</keyword>
<dbReference type="Proteomes" id="UP000253790">
    <property type="component" value="Chromosome"/>
</dbReference>
<protein>
    <recommendedName>
        <fullName evidence="3">MaoC-like domain-containing protein</fullName>
    </recommendedName>
</protein>
<dbReference type="OrthoDB" id="9774179at2"/>
<dbReference type="KEGG" id="orn:DV701_16685"/>
<proteinExistence type="inferred from homology"/>
<name>A0A345NR71_9MICO</name>
<organism evidence="4 5">
    <name type="scientific">Ornithinimicrobium avium</name>
    <dbReference type="NCBI Taxonomy" id="2283195"/>
    <lineage>
        <taxon>Bacteria</taxon>
        <taxon>Bacillati</taxon>
        <taxon>Actinomycetota</taxon>
        <taxon>Actinomycetes</taxon>
        <taxon>Micrococcales</taxon>
        <taxon>Ornithinimicrobiaceae</taxon>
        <taxon>Ornithinimicrobium</taxon>
    </lineage>
</organism>
<evidence type="ECO:0000313" key="5">
    <source>
        <dbReference type="Proteomes" id="UP000253790"/>
    </source>
</evidence>
<dbReference type="SUPFAM" id="SSF54637">
    <property type="entry name" value="Thioesterase/thiol ester dehydrase-isomerase"/>
    <property type="match status" value="2"/>
</dbReference>
<dbReference type="InterPro" id="IPR002539">
    <property type="entry name" value="MaoC-like_dom"/>
</dbReference>
<accession>A0A345NR71</accession>
<dbReference type="PANTHER" id="PTHR43841:SF1">
    <property type="entry name" value="3-HYDROXYACYL-THIOESTER DEHYDRATASE X"/>
    <property type="match status" value="1"/>
</dbReference>
<sequence>MSVSDLDVRLLDAAPSLPATLARGVATGLGRPGASGSLPRHRLVLAGVEQDVRRLADYCDLTGGVLGDAVPVTWLHVLTFPLQARLMAGRDFPFPMLGMVHVANSMTQHRPVRVAEELVLSSWAEHLAPHRRGHTVDLVGEARVGEEVVWQGRSTYLARDKDGSGQVGGAQPATDRGEASAVRTGPAIPEQELATWRLPSDLGRRYAAVAGDANPIHLSALAAKAFGFPRAIAHGMWTHARALAAVAPRLPGAFRADVRFVQPVLLPSTVVLRGDRAEGMALAVTSRDGSRFHMSVQVSQV</sequence>
<dbReference type="Pfam" id="PF01575">
    <property type="entry name" value="MaoC_dehydratas"/>
    <property type="match status" value="1"/>
</dbReference>
<feature type="domain" description="MaoC-like" evidence="3">
    <location>
        <begin position="204"/>
        <end position="276"/>
    </location>
</feature>
<dbReference type="AlphaFoldDB" id="A0A345NR71"/>
<evidence type="ECO:0000256" key="2">
    <source>
        <dbReference type="SAM" id="MobiDB-lite"/>
    </source>
</evidence>
<dbReference type="GO" id="GO:0004312">
    <property type="term" value="F:fatty acid synthase activity"/>
    <property type="evidence" value="ECO:0007669"/>
    <property type="project" value="InterPro"/>
</dbReference>
<gene>
    <name evidence="4" type="ORF">DV701_16685</name>
</gene>
<dbReference type="PRINTS" id="PR01483">
    <property type="entry name" value="FASYNTHASE"/>
</dbReference>
<dbReference type="GO" id="GO:0005835">
    <property type="term" value="C:fatty acid synthase complex"/>
    <property type="evidence" value="ECO:0007669"/>
    <property type="project" value="InterPro"/>
</dbReference>
<dbReference type="PANTHER" id="PTHR43841">
    <property type="entry name" value="3-HYDROXYACYL-THIOESTER DEHYDRATASE HTDX-RELATED"/>
    <property type="match status" value="1"/>
</dbReference>
<reference evidence="4 5" key="1">
    <citation type="submission" date="2018-07" db="EMBL/GenBank/DDBJ databases">
        <title>Complete genome sequencing of Ornithinimicrobium sp. AMA3305.</title>
        <authorList>
            <person name="Bae J.-W."/>
        </authorList>
    </citation>
    <scope>NUCLEOTIDE SEQUENCE [LARGE SCALE GENOMIC DNA]</scope>
    <source>
        <strain evidence="4 5">AMA3305</strain>
    </source>
</reference>
<dbReference type="Gene3D" id="3.10.129.10">
    <property type="entry name" value="Hotdog Thioesterase"/>
    <property type="match status" value="1"/>
</dbReference>
<dbReference type="EMBL" id="CP031229">
    <property type="protein sequence ID" value="AXH97529.1"/>
    <property type="molecule type" value="Genomic_DNA"/>
</dbReference>
<evidence type="ECO:0000313" key="4">
    <source>
        <dbReference type="EMBL" id="AXH97529.1"/>
    </source>
</evidence>
<evidence type="ECO:0000259" key="3">
    <source>
        <dbReference type="Pfam" id="PF01575"/>
    </source>
</evidence>